<dbReference type="PANTHER" id="PTHR48225:SF7">
    <property type="entry name" value="MEIOSIS-SPECIFIC PROTEIN HOP1"/>
    <property type="match status" value="1"/>
</dbReference>
<comment type="caution">
    <text evidence="3">The sequence shown here is derived from an EMBL/GenBank/DDBJ whole genome shotgun (WGS) entry which is preliminary data.</text>
</comment>
<feature type="compositionally biased region" description="Polar residues" evidence="1">
    <location>
        <begin position="443"/>
        <end position="452"/>
    </location>
</feature>
<feature type="region of interest" description="Disordered" evidence="1">
    <location>
        <begin position="486"/>
        <end position="535"/>
    </location>
</feature>
<feature type="compositionally biased region" description="Polar residues" evidence="1">
    <location>
        <begin position="486"/>
        <end position="510"/>
    </location>
</feature>
<accession>A0A8X8AGG9</accession>
<feature type="domain" description="HORMA" evidence="2">
    <location>
        <begin position="1"/>
        <end position="207"/>
    </location>
</feature>
<keyword evidence="4" id="KW-1185">Reference proteome</keyword>
<dbReference type="InterPro" id="IPR051294">
    <property type="entry name" value="HORMA_MeioticProgression"/>
</dbReference>
<sequence length="577" mass="65508">MVVAQKVKEAEITQQDSLLLTRNLLRIAIFNISYIRGLFPEKYFNDKSVPALGVYDALQKKYLKTLLFCVCKTIDGRMIEEYTFSFSYSNNESQEVSMNINRTGNKKQGGTFKCNSTTEITPNQMRSSACKTVRTLVQLMRTLDKMPEERTILMKLLYYDDVTPADYEPPFFRGCTEEEAHNAWTKHPLQMEVGNVNSKHFVLALKVKSVLDPCEDGNDDIEDDEFSLGADSEQRDDSSESDNVVNQSQEEQYMVAPVDKQCPEEDNGMVDEDDTQDQAEDEQQLARVKDWVNSYHLDTIELTDVLIEEIMDNLVKEGVLLKTGTDAYSKVKQKAFEYEFTVVKEEIDGDKAPRVEDIVYMKALYHVLPMKYVTIAKLQNKLDGEANRSTVPKLIDKMTRDGYLEAKGNRRLGKRVIHSTLTGIKLMEVRRFLGNDAMEIDTNEPNNKSNHPAFQKEKNDYKDGSTCGALHSIGSDLTRMKIRSEINQNGSTRSEQTISKTRNHGNTPTSGAEPVASSRESFFPGKENARANGNTNYFDEADTIICSRSSQDKRSRKTSAVKEPIIQCMKRQKSQAV</sequence>
<evidence type="ECO:0000259" key="2">
    <source>
        <dbReference type="PROSITE" id="PS50815"/>
    </source>
</evidence>
<feature type="compositionally biased region" description="Acidic residues" evidence="1">
    <location>
        <begin position="216"/>
        <end position="226"/>
    </location>
</feature>
<evidence type="ECO:0000313" key="3">
    <source>
        <dbReference type="EMBL" id="KAG6787951.1"/>
    </source>
</evidence>
<feature type="compositionally biased region" description="Acidic residues" evidence="1">
    <location>
        <begin position="264"/>
        <end position="283"/>
    </location>
</feature>
<evidence type="ECO:0000256" key="1">
    <source>
        <dbReference type="SAM" id="MobiDB-lite"/>
    </source>
</evidence>
<dbReference type="PANTHER" id="PTHR48225">
    <property type="entry name" value="HORMA DOMAIN-CONTAINING PROTEIN 1"/>
    <property type="match status" value="1"/>
</dbReference>
<feature type="region of interest" description="Disordered" evidence="1">
    <location>
        <begin position="440"/>
        <end position="465"/>
    </location>
</feature>
<dbReference type="PROSITE" id="PS50815">
    <property type="entry name" value="HORMA"/>
    <property type="match status" value="1"/>
</dbReference>
<name>A0A8X8AGG9_POPTO</name>
<dbReference type="OrthoDB" id="1928087at2759"/>
<protein>
    <recommendedName>
        <fullName evidence="2">HORMA domain-containing protein</fullName>
    </recommendedName>
</protein>
<feature type="region of interest" description="Disordered" evidence="1">
    <location>
        <begin position="216"/>
        <end position="283"/>
    </location>
</feature>
<dbReference type="Proteomes" id="UP000886885">
    <property type="component" value="Chromosome 1D"/>
</dbReference>
<dbReference type="EMBL" id="JAAWWB010000002">
    <property type="protein sequence ID" value="KAG6787951.1"/>
    <property type="molecule type" value="Genomic_DNA"/>
</dbReference>
<dbReference type="AlphaFoldDB" id="A0A8X8AGG9"/>
<gene>
    <name evidence="3" type="ORF">POTOM_004002</name>
</gene>
<dbReference type="InterPro" id="IPR003511">
    <property type="entry name" value="HORMA_dom"/>
</dbReference>
<evidence type="ECO:0000313" key="4">
    <source>
        <dbReference type="Proteomes" id="UP000886885"/>
    </source>
</evidence>
<proteinExistence type="predicted"/>
<reference evidence="3" key="1">
    <citation type="journal article" date="2020" name="bioRxiv">
        <title>Hybrid origin of Populus tomentosa Carr. identified through genome sequencing and phylogenomic analysis.</title>
        <authorList>
            <person name="An X."/>
            <person name="Gao K."/>
            <person name="Chen Z."/>
            <person name="Li J."/>
            <person name="Yang X."/>
            <person name="Yang X."/>
            <person name="Zhou J."/>
            <person name="Guo T."/>
            <person name="Zhao T."/>
            <person name="Huang S."/>
            <person name="Miao D."/>
            <person name="Khan W.U."/>
            <person name="Rao P."/>
            <person name="Ye M."/>
            <person name="Lei B."/>
            <person name="Liao W."/>
            <person name="Wang J."/>
            <person name="Ji L."/>
            <person name="Li Y."/>
            <person name="Guo B."/>
            <person name="Mustafa N.S."/>
            <person name="Li S."/>
            <person name="Yun Q."/>
            <person name="Keller S.R."/>
            <person name="Mao J."/>
            <person name="Zhang R."/>
            <person name="Strauss S.H."/>
        </authorList>
    </citation>
    <scope>NUCLEOTIDE SEQUENCE</scope>
    <source>
        <strain evidence="3">GM15</strain>
        <tissue evidence="3">Leaf</tissue>
    </source>
</reference>
<dbReference type="Pfam" id="PF02301">
    <property type="entry name" value="HORMA"/>
    <property type="match status" value="2"/>
</dbReference>
<organism evidence="3 4">
    <name type="scientific">Populus tomentosa</name>
    <name type="common">Chinese white poplar</name>
    <dbReference type="NCBI Taxonomy" id="118781"/>
    <lineage>
        <taxon>Eukaryota</taxon>
        <taxon>Viridiplantae</taxon>
        <taxon>Streptophyta</taxon>
        <taxon>Embryophyta</taxon>
        <taxon>Tracheophyta</taxon>
        <taxon>Spermatophyta</taxon>
        <taxon>Magnoliopsida</taxon>
        <taxon>eudicotyledons</taxon>
        <taxon>Gunneridae</taxon>
        <taxon>Pentapetalae</taxon>
        <taxon>rosids</taxon>
        <taxon>fabids</taxon>
        <taxon>Malpighiales</taxon>
        <taxon>Salicaceae</taxon>
        <taxon>Saliceae</taxon>
        <taxon>Populus</taxon>
    </lineage>
</organism>
<feature type="compositionally biased region" description="Basic and acidic residues" evidence="1">
    <location>
        <begin position="454"/>
        <end position="463"/>
    </location>
</feature>